<accession>A0A6J5T131</accession>
<evidence type="ECO:0000313" key="1">
    <source>
        <dbReference type="EMBL" id="CAB4221219.1"/>
    </source>
</evidence>
<gene>
    <name evidence="1" type="ORF">UFOVP1636_196</name>
</gene>
<name>A0A6J5T131_9CAUD</name>
<protein>
    <submittedName>
        <fullName evidence="1">Uncharacterized protein</fullName>
    </submittedName>
</protein>
<proteinExistence type="predicted"/>
<dbReference type="EMBL" id="LR797503">
    <property type="protein sequence ID" value="CAB4221219.1"/>
    <property type="molecule type" value="Genomic_DNA"/>
</dbReference>
<reference evidence="1" key="1">
    <citation type="submission" date="2020-05" db="EMBL/GenBank/DDBJ databases">
        <authorList>
            <person name="Chiriac C."/>
            <person name="Salcher M."/>
            <person name="Ghai R."/>
            <person name="Kavagutti S V."/>
        </authorList>
    </citation>
    <scope>NUCLEOTIDE SEQUENCE</scope>
</reference>
<organism evidence="1">
    <name type="scientific">uncultured Caudovirales phage</name>
    <dbReference type="NCBI Taxonomy" id="2100421"/>
    <lineage>
        <taxon>Viruses</taxon>
        <taxon>Duplodnaviria</taxon>
        <taxon>Heunggongvirae</taxon>
        <taxon>Uroviricota</taxon>
        <taxon>Caudoviricetes</taxon>
        <taxon>Peduoviridae</taxon>
        <taxon>Maltschvirus</taxon>
        <taxon>Maltschvirus maltsch</taxon>
    </lineage>
</organism>
<sequence>MATVDRTSGDWYLTALGGNIYIDALGGRGSVSIFGNLVVVGNQTNIGSVETLISDNFITLAANVTTGIPILNAGIEVSRGDSPKAAIQWTEQLNKWQMTYDSFLYRDIMSMVADDPTPTLGGHLNLAGYEIRSSPGENIVLVPGNAPTGPNAGIQISSTVTNVLPAVNDATVIYSKAPEAGAAGLYVSNSSVLNAELITKRKALIFSLVL</sequence>